<dbReference type="AlphaFoldDB" id="A0A934J9R7"/>
<dbReference type="Proteomes" id="UP000640274">
    <property type="component" value="Unassembled WGS sequence"/>
</dbReference>
<evidence type="ECO:0000313" key="2">
    <source>
        <dbReference type="EMBL" id="MBJ6363052.1"/>
    </source>
</evidence>
<name>A0A934J9R7_9BACL</name>
<dbReference type="InterPro" id="IPR050126">
    <property type="entry name" value="Ap4A_hydrolase"/>
</dbReference>
<dbReference type="PANTHER" id="PTHR42850">
    <property type="entry name" value="METALLOPHOSPHOESTERASE"/>
    <property type="match status" value="1"/>
</dbReference>
<keyword evidence="3" id="KW-1185">Reference proteome</keyword>
<dbReference type="CDD" id="cd00144">
    <property type="entry name" value="MPP_PPP_family"/>
    <property type="match status" value="1"/>
</dbReference>
<feature type="domain" description="Calcineurin-like phosphoesterase" evidence="1">
    <location>
        <begin position="5"/>
        <end position="188"/>
    </location>
</feature>
<dbReference type="GO" id="GO:0110154">
    <property type="term" value="P:RNA decapping"/>
    <property type="evidence" value="ECO:0007669"/>
    <property type="project" value="TreeGrafter"/>
</dbReference>
<dbReference type="GO" id="GO:0016791">
    <property type="term" value="F:phosphatase activity"/>
    <property type="evidence" value="ECO:0007669"/>
    <property type="project" value="TreeGrafter"/>
</dbReference>
<proteinExistence type="predicted"/>
<gene>
    <name evidence="2" type="ORF">JFN88_17765</name>
</gene>
<dbReference type="PANTHER" id="PTHR42850:SF4">
    <property type="entry name" value="ZINC-DEPENDENT ENDOPOLYPHOSPHATASE"/>
    <property type="match status" value="1"/>
</dbReference>
<evidence type="ECO:0000313" key="3">
    <source>
        <dbReference type="Proteomes" id="UP000640274"/>
    </source>
</evidence>
<dbReference type="InterPro" id="IPR004843">
    <property type="entry name" value="Calcineurin-like_PHP"/>
</dbReference>
<dbReference type="Pfam" id="PF00149">
    <property type="entry name" value="Metallophos"/>
    <property type="match status" value="1"/>
</dbReference>
<dbReference type="GO" id="GO:0008803">
    <property type="term" value="F:bis(5'-nucleosyl)-tetraphosphatase (symmetrical) activity"/>
    <property type="evidence" value="ECO:0007669"/>
    <property type="project" value="TreeGrafter"/>
</dbReference>
<evidence type="ECO:0000259" key="1">
    <source>
        <dbReference type="Pfam" id="PF00149"/>
    </source>
</evidence>
<dbReference type="GO" id="GO:0005737">
    <property type="term" value="C:cytoplasm"/>
    <property type="evidence" value="ECO:0007669"/>
    <property type="project" value="TreeGrafter"/>
</dbReference>
<dbReference type="InterPro" id="IPR029052">
    <property type="entry name" value="Metallo-depent_PP-like"/>
</dbReference>
<accession>A0A934J9R7</accession>
<dbReference type="RefSeq" id="WP_199020637.1">
    <property type="nucleotide sequence ID" value="NZ_JAELUP010000103.1"/>
</dbReference>
<protein>
    <submittedName>
        <fullName evidence="2">Serine/threonine protein phosphatase</fullName>
    </submittedName>
</protein>
<sequence length="240" mass="27730">MKRKLMISDIHGCLEQLNKLLEVAEYYPGEDQLILLGDYVDRGPRSRETVDRVMELVHDHGAIALKGNHDERLVEFIWNGGLEDKSKFFQYGGMETLRSYVPFGVGPDTECLVDDARMIIQRNYKEHLEFLQSLPLYYEDEKHICVHAGLNPQFRDWKEQPPRDFMYMKGEFHRSPNKTGKTVVFGHTRAAELHDSPDIWFSDGKIGIDGGCAYGMQLNGLVYQNDSYRSYVVGNFKQKT</sequence>
<organism evidence="2 3">
    <name type="scientific">Paenibacillus roseus</name>
    <dbReference type="NCBI Taxonomy" id="2798579"/>
    <lineage>
        <taxon>Bacteria</taxon>
        <taxon>Bacillati</taxon>
        <taxon>Bacillota</taxon>
        <taxon>Bacilli</taxon>
        <taxon>Bacillales</taxon>
        <taxon>Paenibacillaceae</taxon>
        <taxon>Paenibacillus</taxon>
    </lineage>
</organism>
<dbReference type="EMBL" id="JAELUP010000103">
    <property type="protein sequence ID" value="MBJ6363052.1"/>
    <property type="molecule type" value="Genomic_DNA"/>
</dbReference>
<dbReference type="SUPFAM" id="SSF56300">
    <property type="entry name" value="Metallo-dependent phosphatases"/>
    <property type="match status" value="1"/>
</dbReference>
<reference evidence="2" key="1">
    <citation type="submission" date="2020-12" db="EMBL/GenBank/DDBJ databases">
        <authorList>
            <person name="Huq M.A."/>
        </authorList>
    </citation>
    <scope>NUCLEOTIDE SEQUENCE</scope>
    <source>
        <strain evidence="2">MAHUQ-46</strain>
    </source>
</reference>
<dbReference type="Gene3D" id="3.60.21.10">
    <property type="match status" value="1"/>
</dbReference>
<comment type="caution">
    <text evidence="2">The sequence shown here is derived from an EMBL/GenBank/DDBJ whole genome shotgun (WGS) entry which is preliminary data.</text>
</comment>